<evidence type="ECO:0000313" key="1">
    <source>
        <dbReference type="EMBL" id="KAF2471574.1"/>
    </source>
</evidence>
<gene>
    <name evidence="1" type="ORF">BDR25DRAFT_354095</name>
</gene>
<dbReference type="Proteomes" id="UP000799755">
    <property type="component" value="Unassembled WGS sequence"/>
</dbReference>
<comment type="caution">
    <text evidence="1">The sequence shown here is derived from an EMBL/GenBank/DDBJ whole genome shotgun (WGS) entry which is preliminary data.</text>
</comment>
<dbReference type="EMBL" id="MU003504">
    <property type="protein sequence ID" value="KAF2471574.1"/>
    <property type="molecule type" value="Genomic_DNA"/>
</dbReference>
<keyword evidence="2" id="KW-1185">Reference proteome</keyword>
<name>A0ACB6QX02_9PLEO</name>
<protein>
    <submittedName>
        <fullName evidence="1">Uncharacterized protein</fullName>
    </submittedName>
</protein>
<reference evidence="1" key="1">
    <citation type="journal article" date="2020" name="Stud. Mycol.">
        <title>101 Dothideomycetes genomes: a test case for predicting lifestyles and emergence of pathogens.</title>
        <authorList>
            <person name="Haridas S."/>
            <person name="Albert R."/>
            <person name="Binder M."/>
            <person name="Bloem J."/>
            <person name="Labutti K."/>
            <person name="Salamov A."/>
            <person name="Andreopoulos B."/>
            <person name="Baker S."/>
            <person name="Barry K."/>
            <person name="Bills G."/>
            <person name="Bluhm B."/>
            <person name="Cannon C."/>
            <person name="Castanera R."/>
            <person name="Culley D."/>
            <person name="Daum C."/>
            <person name="Ezra D."/>
            <person name="Gonzalez J."/>
            <person name="Henrissat B."/>
            <person name="Kuo A."/>
            <person name="Liang C."/>
            <person name="Lipzen A."/>
            <person name="Lutzoni F."/>
            <person name="Magnuson J."/>
            <person name="Mondo S."/>
            <person name="Nolan M."/>
            <person name="Ohm R."/>
            <person name="Pangilinan J."/>
            <person name="Park H.-J."/>
            <person name="Ramirez L."/>
            <person name="Alfaro M."/>
            <person name="Sun H."/>
            <person name="Tritt A."/>
            <person name="Yoshinaga Y."/>
            <person name="Zwiers L.-H."/>
            <person name="Turgeon B."/>
            <person name="Goodwin S."/>
            <person name="Spatafora J."/>
            <person name="Crous P."/>
            <person name="Grigoriev I."/>
        </authorList>
    </citation>
    <scope>NUCLEOTIDE SEQUENCE</scope>
    <source>
        <strain evidence="1">ATCC 200398</strain>
    </source>
</reference>
<proteinExistence type="predicted"/>
<sequence>MKFLEEEKTPLGMPEHELDLTRPNIINYVRGCMTICKYPSKITQIKIFIMKVFILNSLKWYLFLIANAISTEKE</sequence>
<organism evidence="1 2">
    <name type="scientific">Lindgomyces ingoldianus</name>
    <dbReference type="NCBI Taxonomy" id="673940"/>
    <lineage>
        <taxon>Eukaryota</taxon>
        <taxon>Fungi</taxon>
        <taxon>Dikarya</taxon>
        <taxon>Ascomycota</taxon>
        <taxon>Pezizomycotina</taxon>
        <taxon>Dothideomycetes</taxon>
        <taxon>Pleosporomycetidae</taxon>
        <taxon>Pleosporales</taxon>
        <taxon>Lindgomycetaceae</taxon>
        <taxon>Lindgomyces</taxon>
    </lineage>
</organism>
<accession>A0ACB6QX02</accession>
<evidence type="ECO:0000313" key="2">
    <source>
        <dbReference type="Proteomes" id="UP000799755"/>
    </source>
</evidence>